<accession>A0A1X2GED4</accession>
<proteinExistence type="predicted"/>
<comment type="caution">
    <text evidence="2">The sequence shown here is derived from an EMBL/GenBank/DDBJ whole genome shotgun (WGS) entry which is preliminary data.</text>
</comment>
<gene>
    <name evidence="2" type="ORF">DM01DRAFT_1408388</name>
</gene>
<keyword evidence="3" id="KW-1185">Reference proteome</keyword>
<dbReference type="EMBL" id="MCGT01000019">
    <property type="protein sequence ID" value="ORX51913.1"/>
    <property type="molecule type" value="Genomic_DNA"/>
</dbReference>
<dbReference type="AlphaFoldDB" id="A0A1X2GED4"/>
<feature type="chain" id="PRO_5013208028" evidence="1">
    <location>
        <begin position="20"/>
        <end position="128"/>
    </location>
</feature>
<sequence>MPILWSVSSLLSSIHLLLKDNGNPGGDCLNRITALELPRVKADDYLNRITALELSRVRASDAALPISWSLRSLLVAPSHLLPNDNGKGDCLNRITALEDDYLNRITALELSRVRASDSASNYYWDPRS</sequence>
<dbReference type="Proteomes" id="UP000242146">
    <property type="component" value="Unassembled WGS sequence"/>
</dbReference>
<evidence type="ECO:0000256" key="1">
    <source>
        <dbReference type="SAM" id="SignalP"/>
    </source>
</evidence>
<evidence type="ECO:0000313" key="2">
    <source>
        <dbReference type="EMBL" id="ORX51913.1"/>
    </source>
</evidence>
<reference evidence="2 3" key="1">
    <citation type="submission" date="2016-07" db="EMBL/GenBank/DDBJ databases">
        <title>Pervasive Adenine N6-methylation of Active Genes in Fungi.</title>
        <authorList>
            <consortium name="DOE Joint Genome Institute"/>
            <person name="Mondo S.J."/>
            <person name="Dannebaum R.O."/>
            <person name="Kuo R.C."/>
            <person name="Labutti K."/>
            <person name="Haridas S."/>
            <person name="Kuo A."/>
            <person name="Salamov A."/>
            <person name="Ahrendt S.R."/>
            <person name="Lipzen A."/>
            <person name="Sullivan W."/>
            <person name="Andreopoulos W.B."/>
            <person name="Clum A."/>
            <person name="Lindquist E."/>
            <person name="Daum C."/>
            <person name="Ramamoorthy G.K."/>
            <person name="Gryganskyi A."/>
            <person name="Culley D."/>
            <person name="Magnuson J.K."/>
            <person name="James T.Y."/>
            <person name="O'Malley M.A."/>
            <person name="Stajich J.E."/>
            <person name="Spatafora J.W."/>
            <person name="Visel A."/>
            <person name="Grigoriev I.V."/>
        </authorList>
    </citation>
    <scope>NUCLEOTIDE SEQUENCE [LARGE SCALE GENOMIC DNA]</scope>
    <source>
        <strain evidence="2 3">NRRL 3301</strain>
    </source>
</reference>
<organism evidence="2 3">
    <name type="scientific">Hesseltinella vesiculosa</name>
    <dbReference type="NCBI Taxonomy" id="101127"/>
    <lineage>
        <taxon>Eukaryota</taxon>
        <taxon>Fungi</taxon>
        <taxon>Fungi incertae sedis</taxon>
        <taxon>Mucoromycota</taxon>
        <taxon>Mucoromycotina</taxon>
        <taxon>Mucoromycetes</taxon>
        <taxon>Mucorales</taxon>
        <taxon>Cunninghamellaceae</taxon>
        <taxon>Hesseltinella</taxon>
    </lineage>
</organism>
<protein>
    <submittedName>
        <fullName evidence="2">Uncharacterized protein</fullName>
    </submittedName>
</protein>
<evidence type="ECO:0000313" key="3">
    <source>
        <dbReference type="Proteomes" id="UP000242146"/>
    </source>
</evidence>
<name>A0A1X2GED4_9FUNG</name>
<keyword evidence="1" id="KW-0732">Signal</keyword>
<feature type="signal peptide" evidence="1">
    <location>
        <begin position="1"/>
        <end position="19"/>
    </location>
</feature>